<keyword evidence="2" id="KW-1185">Reference proteome</keyword>
<dbReference type="OrthoDB" id="9796085at2"/>
<dbReference type="PANTHER" id="PTHR31118">
    <property type="entry name" value="CYCLASE-LIKE PROTEIN 2"/>
    <property type="match status" value="1"/>
</dbReference>
<sequence length="205" mass="23069">MKVIDLSYTISEESKVFPGDPTPQLQIINTIEQDGFKQTLLTFVTHTGTHIDAPAHVFKDGKTLDAFLPESFIGAALVIDYHNKSPITMDDLYATGDLYKQADFLLFHQSDGQYLQDYAVLDEEVLDYLVHAPYKGIVFDVMSIDPIDDETLYRHKKILQTNKIMIENLKNLSQCGHQLFTLYALPLKMKASDGAPARVMAILDA</sequence>
<dbReference type="GO" id="GO:0004061">
    <property type="term" value="F:arylformamidase activity"/>
    <property type="evidence" value="ECO:0007669"/>
    <property type="project" value="InterPro"/>
</dbReference>
<dbReference type="SUPFAM" id="SSF102198">
    <property type="entry name" value="Putative cyclase"/>
    <property type="match status" value="1"/>
</dbReference>
<dbReference type="RefSeq" id="WP_125119144.1">
    <property type="nucleotide sequence ID" value="NZ_AP019309.1"/>
</dbReference>
<dbReference type="AlphaFoldDB" id="A0A3G9JMM2"/>
<dbReference type="PANTHER" id="PTHR31118:SF12">
    <property type="entry name" value="CYCLASE-LIKE PROTEIN 2"/>
    <property type="match status" value="1"/>
</dbReference>
<dbReference type="EMBL" id="AP019309">
    <property type="protein sequence ID" value="BBH26253.1"/>
    <property type="molecule type" value="Genomic_DNA"/>
</dbReference>
<accession>A0A3G9JMM2</accession>
<dbReference type="KEGG" id="ebm:SG0102_11870"/>
<name>A0A3G9JMM2_9FIRM</name>
<protein>
    <submittedName>
        <fullName evidence="1">Cyclase</fullName>
    </submittedName>
</protein>
<proteinExistence type="predicted"/>
<dbReference type="InterPro" id="IPR037175">
    <property type="entry name" value="KFase_sf"/>
</dbReference>
<evidence type="ECO:0000313" key="2">
    <source>
        <dbReference type="Proteomes" id="UP000268059"/>
    </source>
</evidence>
<reference evidence="1 2" key="1">
    <citation type="submission" date="2018-11" db="EMBL/GenBank/DDBJ databases">
        <title>Novel Erysipelotrichaceae bacterium isolated from small intestine of a swine.</title>
        <authorList>
            <person name="Kim J.S."/>
            <person name="Choe H."/>
            <person name="Lee Y.R."/>
            <person name="Kim K.M."/>
            <person name="Park D.S."/>
        </authorList>
    </citation>
    <scope>NUCLEOTIDE SEQUENCE [LARGE SCALE GENOMIC DNA]</scope>
    <source>
        <strain evidence="1 2">SG0102</strain>
    </source>
</reference>
<dbReference type="GO" id="GO:0019441">
    <property type="term" value="P:L-tryptophan catabolic process to kynurenine"/>
    <property type="evidence" value="ECO:0007669"/>
    <property type="project" value="InterPro"/>
</dbReference>
<evidence type="ECO:0000313" key="1">
    <source>
        <dbReference type="EMBL" id="BBH26253.1"/>
    </source>
</evidence>
<dbReference type="Pfam" id="PF04199">
    <property type="entry name" value="Cyclase"/>
    <property type="match status" value="1"/>
</dbReference>
<dbReference type="InterPro" id="IPR007325">
    <property type="entry name" value="KFase/CYL"/>
</dbReference>
<dbReference type="Gene3D" id="3.50.30.50">
    <property type="entry name" value="Putative cyclase"/>
    <property type="match status" value="1"/>
</dbReference>
<gene>
    <name evidence="1" type="ORF">SG0102_11870</name>
</gene>
<dbReference type="InParanoid" id="A0A3G9JMM2"/>
<organism evidence="1 2">
    <name type="scientific">Intestinibaculum porci</name>
    <dbReference type="NCBI Taxonomy" id="2487118"/>
    <lineage>
        <taxon>Bacteria</taxon>
        <taxon>Bacillati</taxon>
        <taxon>Bacillota</taxon>
        <taxon>Erysipelotrichia</taxon>
        <taxon>Erysipelotrichales</taxon>
        <taxon>Erysipelotrichaceae</taxon>
        <taxon>Intestinibaculum</taxon>
    </lineage>
</organism>
<dbReference type="Proteomes" id="UP000268059">
    <property type="component" value="Chromosome"/>
</dbReference>